<keyword evidence="1" id="KW-0732">Signal</keyword>
<organism evidence="3 4">
    <name type="scientific">Periconia macrospinosa</name>
    <dbReference type="NCBI Taxonomy" id="97972"/>
    <lineage>
        <taxon>Eukaryota</taxon>
        <taxon>Fungi</taxon>
        <taxon>Dikarya</taxon>
        <taxon>Ascomycota</taxon>
        <taxon>Pezizomycotina</taxon>
        <taxon>Dothideomycetes</taxon>
        <taxon>Pleosporomycetidae</taxon>
        <taxon>Pleosporales</taxon>
        <taxon>Massarineae</taxon>
        <taxon>Periconiaceae</taxon>
        <taxon>Periconia</taxon>
    </lineage>
</organism>
<dbReference type="AlphaFoldDB" id="A0A2V1DNX9"/>
<dbReference type="OrthoDB" id="3504677at2759"/>
<dbReference type="STRING" id="97972.A0A2V1DNX9"/>
<evidence type="ECO:0000313" key="3">
    <source>
        <dbReference type="EMBL" id="PVH99655.1"/>
    </source>
</evidence>
<evidence type="ECO:0000313" key="4">
    <source>
        <dbReference type="Proteomes" id="UP000244855"/>
    </source>
</evidence>
<protein>
    <recommendedName>
        <fullName evidence="2">DUF8021 domain-containing protein</fullName>
    </recommendedName>
</protein>
<feature type="domain" description="DUF8021" evidence="2">
    <location>
        <begin position="154"/>
        <end position="257"/>
    </location>
</feature>
<feature type="signal peptide" evidence="1">
    <location>
        <begin position="1"/>
        <end position="17"/>
    </location>
</feature>
<reference evidence="3 4" key="1">
    <citation type="journal article" date="2018" name="Sci. Rep.">
        <title>Comparative genomics provides insights into the lifestyle and reveals functional heterogeneity of dark septate endophytic fungi.</title>
        <authorList>
            <person name="Knapp D.G."/>
            <person name="Nemeth J.B."/>
            <person name="Barry K."/>
            <person name="Hainaut M."/>
            <person name="Henrissat B."/>
            <person name="Johnson J."/>
            <person name="Kuo A."/>
            <person name="Lim J.H.P."/>
            <person name="Lipzen A."/>
            <person name="Nolan M."/>
            <person name="Ohm R.A."/>
            <person name="Tamas L."/>
            <person name="Grigoriev I.V."/>
            <person name="Spatafora J.W."/>
            <person name="Nagy L.G."/>
            <person name="Kovacs G.M."/>
        </authorList>
    </citation>
    <scope>NUCLEOTIDE SEQUENCE [LARGE SCALE GENOMIC DNA]</scope>
    <source>
        <strain evidence="3 4">DSE2036</strain>
    </source>
</reference>
<evidence type="ECO:0000259" key="2">
    <source>
        <dbReference type="Pfam" id="PF26061"/>
    </source>
</evidence>
<name>A0A2V1DNX9_9PLEO</name>
<sequence length="261" mass="28358">MWKALAIIASAIPIVTAAECTREGLLSTAKSYVYAQTRGNSSSLQLSGTKFTYQQNNKISDISKGLLSVAYKIDLTRSTADTVACASYTMWISSTGTKSFVVGTQIRHADNDTSTISMIDTIAATSGDLFFNATKTLGYITAEDWSYINSTASRPSRELLKKVGDAYLDMWTDSKAADTIPWGPQCERVEGSSYTNPCGQSLPHGGSAKSNGNRRYVIDEEMGSVDVLCEFSSLGPWPDSHEIRVIDGKVKYVHTITVLKS</sequence>
<dbReference type="Pfam" id="PF26061">
    <property type="entry name" value="DUF8021"/>
    <property type="match status" value="1"/>
</dbReference>
<feature type="chain" id="PRO_5016150005" description="DUF8021 domain-containing protein" evidence="1">
    <location>
        <begin position="18"/>
        <end position="261"/>
    </location>
</feature>
<accession>A0A2V1DNX9</accession>
<dbReference type="EMBL" id="KZ805387">
    <property type="protein sequence ID" value="PVH99655.1"/>
    <property type="molecule type" value="Genomic_DNA"/>
</dbReference>
<evidence type="ECO:0000256" key="1">
    <source>
        <dbReference type="SAM" id="SignalP"/>
    </source>
</evidence>
<dbReference type="Proteomes" id="UP000244855">
    <property type="component" value="Unassembled WGS sequence"/>
</dbReference>
<gene>
    <name evidence="3" type="ORF">DM02DRAFT_710646</name>
</gene>
<dbReference type="InterPro" id="IPR058334">
    <property type="entry name" value="DUF8021"/>
</dbReference>
<proteinExistence type="predicted"/>
<keyword evidence="4" id="KW-1185">Reference proteome</keyword>